<feature type="transmembrane region" description="Helical" evidence="1">
    <location>
        <begin position="168"/>
        <end position="192"/>
    </location>
</feature>
<feature type="transmembrane region" description="Helical" evidence="1">
    <location>
        <begin position="106"/>
        <end position="125"/>
    </location>
</feature>
<protein>
    <recommendedName>
        <fullName evidence="2">DUF5671 domain-containing protein</fullName>
    </recommendedName>
</protein>
<sequence>MENQINTQEKFKGRGALDAFLNLLSLVTLGWMSIAVGVILFQIIDKFLSSNAVYSLSRFSQTGLKVGVASALIVTPIFLAIIGLLHKNYKNGALSHESGVYRWLTYLILLVTALNIIGRLIQLVFKLLDGDYTLASILKIVVVLAITGGIFGYYWYDLKRTNYSQRSTVSKVFFIVAVIVVIASIMGSFFIVDSPKTARMKKYDQQRVNDLSELNNVINIYYQENRKLPADLSEARFTPFKDPGTEQPYEYKVKSEDQFELCATFSLAVEIDDQEYRYYADKNWFYHEAGYQCFTSTAIDITKPVPAPIM</sequence>
<evidence type="ECO:0000256" key="1">
    <source>
        <dbReference type="SAM" id="Phobius"/>
    </source>
</evidence>
<keyword evidence="1" id="KW-0472">Membrane</keyword>
<comment type="caution">
    <text evidence="3">The sequence shown here is derived from an EMBL/GenBank/DDBJ whole genome shotgun (WGS) entry which is preliminary data.</text>
</comment>
<dbReference type="Pfam" id="PF18920">
    <property type="entry name" value="DUF5671"/>
    <property type="match status" value="1"/>
</dbReference>
<keyword evidence="1" id="KW-1133">Transmembrane helix</keyword>
<dbReference type="AlphaFoldDB" id="A0A1G1Y6Q7"/>
<organism evidence="3 4">
    <name type="scientific">Candidatus Buchananbacteria bacterium RIFCSPHIGHO2_02_FULL_38_8</name>
    <dbReference type="NCBI Taxonomy" id="1797538"/>
    <lineage>
        <taxon>Bacteria</taxon>
        <taxon>Candidatus Buchananiibacteriota</taxon>
    </lineage>
</organism>
<dbReference type="Proteomes" id="UP000178747">
    <property type="component" value="Unassembled WGS sequence"/>
</dbReference>
<reference evidence="3 4" key="1">
    <citation type="journal article" date="2016" name="Nat. Commun.">
        <title>Thousands of microbial genomes shed light on interconnected biogeochemical processes in an aquifer system.</title>
        <authorList>
            <person name="Anantharaman K."/>
            <person name="Brown C.T."/>
            <person name="Hug L.A."/>
            <person name="Sharon I."/>
            <person name="Castelle C.J."/>
            <person name="Probst A.J."/>
            <person name="Thomas B.C."/>
            <person name="Singh A."/>
            <person name="Wilkins M.J."/>
            <person name="Karaoz U."/>
            <person name="Brodie E.L."/>
            <person name="Williams K.H."/>
            <person name="Hubbard S.S."/>
            <person name="Banfield J.F."/>
        </authorList>
    </citation>
    <scope>NUCLEOTIDE SEQUENCE [LARGE SCALE GENOMIC DNA]</scope>
</reference>
<dbReference type="InterPro" id="IPR043728">
    <property type="entry name" value="DUF5671"/>
</dbReference>
<proteinExistence type="predicted"/>
<evidence type="ECO:0000313" key="3">
    <source>
        <dbReference type="EMBL" id="OGY47506.1"/>
    </source>
</evidence>
<keyword evidence="1" id="KW-0812">Transmembrane</keyword>
<evidence type="ECO:0000313" key="4">
    <source>
        <dbReference type="Proteomes" id="UP000178747"/>
    </source>
</evidence>
<accession>A0A1G1Y6Q7</accession>
<feature type="transmembrane region" description="Helical" evidence="1">
    <location>
        <begin position="20"/>
        <end position="44"/>
    </location>
</feature>
<dbReference type="EMBL" id="MHIH01000033">
    <property type="protein sequence ID" value="OGY47506.1"/>
    <property type="molecule type" value="Genomic_DNA"/>
</dbReference>
<evidence type="ECO:0000259" key="2">
    <source>
        <dbReference type="Pfam" id="PF18920"/>
    </source>
</evidence>
<name>A0A1G1Y6Q7_9BACT</name>
<feature type="domain" description="DUF5671" evidence="2">
    <location>
        <begin position="19"/>
        <end position="152"/>
    </location>
</feature>
<gene>
    <name evidence="3" type="ORF">A3J62_03285</name>
</gene>
<feature type="transmembrane region" description="Helical" evidence="1">
    <location>
        <begin position="64"/>
        <end position="85"/>
    </location>
</feature>
<feature type="transmembrane region" description="Helical" evidence="1">
    <location>
        <begin position="137"/>
        <end position="156"/>
    </location>
</feature>